<dbReference type="GeneID" id="39582412"/>
<evidence type="ECO:0000313" key="2">
    <source>
        <dbReference type="Proteomes" id="UP000272025"/>
    </source>
</evidence>
<evidence type="ECO:0000313" key="1">
    <source>
        <dbReference type="EMBL" id="ROT40695.1"/>
    </source>
</evidence>
<dbReference type="EMBL" id="ML119052">
    <property type="protein sequence ID" value="ROT40695.1"/>
    <property type="molecule type" value="Genomic_DNA"/>
</dbReference>
<name>A0A3N2Q245_SODAK</name>
<gene>
    <name evidence="1" type="ORF">SODALDRAFT_356708</name>
</gene>
<proteinExistence type="predicted"/>
<accession>A0A3N2Q245</accession>
<organism evidence="1 2">
    <name type="scientific">Sodiomyces alkalinus (strain CBS 110278 / VKM F-3762 / F11)</name>
    <name type="common">Alkaliphilic filamentous fungus</name>
    <dbReference type="NCBI Taxonomy" id="1314773"/>
    <lineage>
        <taxon>Eukaryota</taxon>
        <taxon>Fungi</taxon>
        <taxon>Dikarya</taxon>
        <taxon>Ascomycota</taxon>
        <taxon>Pezizomycotina</taxon>
        <taxon>Sordariomycetes</taxon>
        <taxon>Hypocreomycetidae</taxon>
        <taxon>Glomerellales</taxon>
        <taxon>Plectosphaerellaceae</taxon>
        <taxon>Sodiomyces</taxon>
    </lineage>
</organism>
<keyword evidence="2" id="KW-1185">Reference proteome</keyword>
<dbReference type="RefSeq" id="XP_028468501.1">
    <property type="nucleotide sequence ID" value="XM_028613934.1"/>
</dbReference>
<sequence>MNFSFFGEGDDRVTHQYEPSNPMGRIYRVAASSHPGPAAGIRQVPVTECRQAGVDEMMCHKLAETGAFTWDVCKTYQDSNKEGKQGESESMWNTVVRSALYTLYHPKLKGEGRAKQRAHWTSRKPTRGDILRQAADRILEGQHRMRLLGVHGK</sequence>
<dbReference type="AlphaFoldDB" id="A0A3N2Q245"/>
<protein>
    <submittedName>
        <fullName evidence="1">Uncharacterized protein</fullName>
    </submittedName>
</protein>
<dbReference type="Proteomes" id="UP000272025">
    <property type="component" value="Unassembled WGS sequence"/>
</dbReference>
<reference evidence="1 2" key="1">
    <citation type="journal article" date="2018" name="Mol. Ecol.">
        <title>The obligate alkalophilic soda-lake fungus Sodiomyces alkalinus has shifted to a protein diet.</title>
        <authorList>
            <person name="Grum-Grzhimaylo A.A."/>
            <person name="Falkoski D.L."/>
            <person name="van den Heuvel J."/>
            <person name="Valero-Jimenez C.A."/>
            <person name="Min B."/>
            <person name="Choi I.G."/>
            <person name="Lipzen A."/>
            <person name="Daum C.G."/>
            <person name="Aanen D.K."/>
            <person name="Tsang A."/>
            <person name="Henrissat B."/>
            <person name="Bilanenko E.N."/>
            <person name="de Vries R.P."/>
            <person name="van Kan J.A.L."/>
            <person name="Grigoriev I.V."/>
            <person name="Debets A.J.M."/>
        </authorList>
    </citation>
    <scope>NUCLEOTIDE SEQUENCE [LARGE SCALE GENOMIC DNA]</scope>
    <source>
        <strain evidence="1 2">F11</strain>
    </source>
</reference>